<feature type="compositionally biased region" description="Low complexity" evidence="1">
    <location>
        <begin position="110"/>
        <end position="120"/>
    </location>
</feature>
<accession>A0A8H8R8U7</accession>
<feature type="compositionally biased region" description="Low complexity" evidence="1">
    <location>
        <begin position="11"/>
        <end position="26"/>
    </location>
</feature>
<dbReference type="GeneID" id="41980741"/>
<evidence type="ECO:0000313" key="3">
    <source>
        <dbReference type="EMBL" id="TVY30560.1"/>
    </source>
</evidence>
<dbReference type="OrthoDB" id="1204at2759"/>
<feature type="compositionally biased region" description="Polar residues" evidence="1">
    <location>
        <begin position="281"/>
        <end position="298"/>
    </location>
</feature>
<feature type="region of interest" description="Disordered" evidence="1">
    <location>
        <begin position="564"/>
        <end position="706"/>
    </location>
</feature>
<evidence type="ECO:0000256" key="2">
    <source>
        <dbReference type="SAM" id="Phobius"/>
    </source>
</evidence>
<dbReference type="GO" id="GO:1903778">
    <property type="term" value="P:protein localization to vacuolar membrane"/>
    <property type="evidence" value="ECO:0007669"/>
    <property type="project" value="TreeGrafter"/>
</dbReference>
<comment type="caution">
    <text evidence="3">The sequence shown here is derived from an EMBL/GenBank/DDBJ whole genome shotgun (WGS) entry which is preliminary data.</text>
</comment>
<evidence type="ECO:0000313" key="4">
    <source>
        <dbReference type="Proteomes" id="UP000431533"/>
    </source>
</evidence>
<protein>
    <submittedName>
        <fullName evidence="3">Vacuolar segregation protein</fullName>
    </submittedName>
</protein>
<feature type="compositionally biased region" description="Polar residues" evidence="1">
    <location>
        <begin position="346"/>
        <end position="370"/>
    </location>
</feature>
<evidence type="ECO:0000256" key="1">
    <source>
        <dbReference type="SAM" id="MobiDB-lite"/>
    </source>
</evidence>
<feature type="compositionally biased region" description="Polar residues" evidence="1">
    <location>
        <begin position="89"/>
        <end position="100"/>
    </location>
</feature>
<dbReference type="Pfam" id="PF12751">
    <property type="entry name" value="Vac7"/>
    <property type="match status" value="2"/>
</dbReference>
<feature type="transmembrane region" description="Helical" evidence="2">
    <location>
        <begin position="715"/>
        <end position="741"/>
    </location>
</feature>
<feature type="compositionally biased region" description="Polar residues" evidence="1">
    <location>
        <begin position="243"/>
        <end position="261"/>
    </location>
</feature>
<gene>
    <name evidence="3" type="primary">VAC7</name>
    <name evidence="3" type="ORF">LHYA1_G000543</name>
</gene>
<dbReference type="Proteomes" id="UP000431533">
    <property type="component" value="Unassembled WGS sequence"/>
</dbReference>
<dbReference type="GO" id="GO:0000011">
    <property type="term" value="P:vacuole inheritance"/>
    <property type="evidence" value="ECO:0007669"/>
    <property type="project" value="TreeGrafter"/>
</dbReference>
<dbReference type="GO" id="GO:0070772">
    <property type="term" value="C:PAS complex"/>
    <property type="evidence" value="ECO:0007669"/>
    <property type="project" value="TreeGrafter"/>
</dbReference>
<reference evidence="3 4" key="1">
    <citation type="submission" date="2018-05" db="EMBL/GenBank/DDBJ databases">
        <title>Genome sequencing and assembly of the regulated plant pathogen Lachnellula willkommii and related sister species for the development of diagnostic species identification markers.</title>
        <authorList>
            <person name="Giroux E."/>
            <person name="Bilodeau G."/>
        </authorList>
    </citation>
    <scope>NUCLEOTIDE SEQUENCE [LARGE SCALE GENOMIC DNA]</scope>
    <source>
        <strain evidence="3 4">CBS 185.66</strain>
    </source>
</reference>
<organism evidence="3 4">
    <name type="scientific">Lachnellula hyalina</name>
    <dbReference type="NCBI Taxonomy" id="1316788"/>
    <lineage>
        <taxon>Eukaryota</taxon>
        <taxon>Fungi</taxon>
        <taxon>Dikarya</taxon>
        <taxon>Ascomycota</taxon>
        <taxon>Pezizomycotina</taxon>
        <taxon>Leotiomycetes</taxon>
        <taxon>Helotiales</taxon>
        <taxon>Lachnaceae</taxon>
        <taxon>Lachnellula</taxon>
    </lineage>
</organism>
<dbReference type="PANTHER" id="PTHR28258">
    <property type="entry name" value="VACUOLAR SEGREGATION PROTEIN 7"/>
    <property type="match status" value="1"/>
</dbReference>
<feature type="compositionally biased region" description="Polar residues" evidence="1">
    <location>
        <begin position="529"/>
        <end position="540"/>
    </location>
</feature>
<feature type="compositionally biased region" description="Polar residues" evidence="1">
    <location>
        <begin position="37"/>
        <end position="50"/>
    </location>
</feature>
<feature type="compositionally biased region" description="Basic residues" evidence="1">
    <location>
        <begin position="411"/>
        <end position="421"/>
    </location>
</feature>
<feature type="compositionally biased region" description="Low complexity" evidence="1">
    <location>
        <begin position="434"/>
        <end position="448"/>
    </location>
</feature>
<dbReference type="GO" id="GO:0000329">
    <property type="term" value="C:fungal-type vacuole membrane"/>
    <property type="evidence" value="ECO:0007669"/>
    <property type="project" value="TreeGrafter"/>
</dbReference>
<feature type="compositionally biased region" description="Low complexity" evidence="1">
    <location>
        <begin position="68"/>
        <end position="88"/>
    </location>
</feature>
<feature type="compositionally biased region" description="Low complexity" evidence="1">
    <location>
        <begin position="127"/>
        <end position="139"/>
    </location>
</feature>
<name>A0A8H8R8U7_9HELO</name>
<keyword evidence="2" id="KW-1133">Transmembrane helix</keyword>
<sequence length="949" mass="101160">MSNSISGTSNETAEPADTTAAAASNQSHHHHQSTSTPSKLSRDSSIPSIPTNTTNTTTTKRLQPRRTPTPSAANSPSPSRESSPVRPSLNNKSTSSTTRSAGDRSRKNSVQDVSPSRSSSTHTNPPSAAATQRALSAASIPTLHPGVSEPIIRAPVAQKPSITSEIKDTPRWPISPRLRSPPPTNTPSIISPRKPEQEGPAINVQRLSKAPEKSEGKQPQTDSGVEDSLLAPGMRTPARGASGASTTLETVQEISQPNTPARSFDGSEKSEDGSYGAPSEDGSSVSTIRATSSFPTANESGSESGGKGEIKMRSATAPPVTALRPGGPATKSFSVSAGAGRGKPSGESTRNMTVEAETVSSVPQVNVSGQGASGSIRAKPSSETIRPKKEKKKTGRKTPSVTSGTGERPHSSRSQHHHSTRKVTAPWSHDWAYGQGSYSPPSSGEPSPVHQVQHSQFVVPVSRKSSIMSISSVSSLLIRTRPASSKADIFEAKVASAVDEADSSDSEETFVYESNPPDSSDQPRRYHSRTPSATSMASQADQRKGSRSVVDGGHSVAMKKSMKFAHSSYNSTGQETTTGEDDGKGTARSNLGTGRGTTHHHHIGRWGRNGGNGHASIFDNESPFPSATKSKLSGNASRQSSRPTSPKYSNTRTVGNGKKSSPILSGYDLDDGADDERTPLIPTVRSARSNNRGRRPGGSSMRQLEHQASRQNQSFFARFAGCFVLSMMIILVISGAVGFMFATTQPLTEVKVLSLKNVLASEQDVIFDMLVQGRNPNIVAVVVDSSDLVLFAKSKYAGTDSEWWAHAPRPDDILRRGLRKRDDDPYDPPLGKDPSTNPNLEIGHVYELDSPLTFEGSPFHHTKSQSMGQIRIDHPGNKTSPAGSQRWGRVLQHEFELIVRGTLRYTLPLSQRIRSISVEGRAMVKPNAADQDPDLVHIIQGLSASTARG</sequence>
<feature type="region of interest" description="Disordered" evidence="1">
    <location>
        <begin position="495"/>
        <end position="552"/>
    </location>
</feature>
<dbReference type="RefSeq" id="XP_031009346.1">
    <property type="nucleotide sequence ID" value="XM_031145535.1"/>
</dbReference>
<dbReference type="GO" id="GO:0010513">
    <property type="term" value="P:positive regulation of phosphatidylinositol biosynthetic process"/>
    <property type="evidence" value="ECO:0007669"/>
    <property type="project" value="TreeGrafter"/>
</dbReference>
<feature type="compositionally biased region" description="Polar residues" evidence="1">
    <location>
        <begin position="623"/>
        <end position="663"/>
    </location>
</feature>
<dbReference type="AlphaFoldDB" id="A0A8H8R8U7"/>
<dbReference type="PANTHER" id="PTHR28258:SF1">
    <property type="entry name" value="VACUOLAR SEGREGATION PROTEIN 7"/>
    <property type="match status" value="1"/>
</dbReference>
<keyword evidence="4" id="KW-1185">Reference proteome</keyword>
<proteinExistence type="predicted"/>
<dbReference type="InterPro" id="IPR024260">
    <property type="entry name" value="Vac7"/>
</dbReference>
<keyword evidence="2" id="KW-0812">Transmembrane</keyword>
<keyword evidence="2" id="KW-0472">Membrane</keyword>
<feature type="compositionally biased region" description="Acidic residues" evidence="1">
    <location>
        <begin position="499"/>
        <end position="510"/>
    </location>
</feature>
<feature type="region of interest" description="Disordered" evidence="1">
    <location>
        <begin position="1"/>
        <end position="453"/>
    </location>
</feature>
<feature type="region of interest" description="Disordered" evidence="1">
    <location>
        <begin position="815"/>
        <end position="839"/>
    </location>
</feature>
<feature type="compositionally biased region" description="Polar residues" evidence="1">
    <location>
        <begin position="1"/>
        <end position="10"/>
    </location>
</feature>
<dbReference type="EMBL" id="QGMH01000006">
    <property type="protein sequence ID" value="TVY30560.1"/>
    <property type="molecule type" value="Genomic_DNA"/>
</dbReference>